<dbReference type="AlphaFoldDB" id="A0A329MSQ5"/>
<keyword evidence="4" id="KW-0808">Transferase</keyword>
<dbReference type="RefSeq" id="WP_113029110.1">
    <property type="nucleotide sequence ID" value="NZ_QMFB01000001.1"/>
</dbReference>
<dbReference type="GO" id="GO:0008483">
    <property type="term" value="F:transaminase activity"/>
    <property type="evidence" value="ECO:0007669"/>
    <property type="project" value="UniProtKB-KW"/>
</dbReference>
<evidence type="ECO:0000313" key="4">
    <source>
        <dbReference type="EMBL" id="RAV23001.1"/>
    </source>
</evidence>
<evidence type="ECO:0000256" key="2">
    <source>
        <dbReference type="PIRSR" id="PIRSR000390-2"/>
    </source>
</evidence>
<reference evidence="4 5" key="1">
    <citation type="journal article" date="2009" name="Int. J. Syst. Evol. Microbiol.">
        <title>Paenibacillus contaminans sp. nov., isolated from a contaminated laboratory plate.</title>
        <authorList>
            <person name="Chou J.H."/>
            <person name="Lee J.H."/>
            <person name="Lin M.C."/>
            <person name="Chang P.S."/>
            <person name="Arun A.B."/>
            <person name="Young C.C."/>
            <person name="Chen W.M."/>
        </authorList>
    </citation>
    <scope>NUCLEOTIDE SEQUENCE [LARGE SCALE GENOMIC DNA]</scope>
    <source>
        <strain evidence="4 5">CKOBP-6</strain>
    </source>
</reference>
<feature type="modified residue" description="N6-(pyridoxal phosphate)lysine" evidence="2">
    <location>
        <position position="196"/>
    </location>
</feature>
<organism evidence="4 5">
    <name type="scientific">Paenibacillus contaminans</name>
    <dbReference type="NCBI Taxonomy" id="450362"/>
    <lineage>
        <taxon>Bacteria</taxon>
        <taxon>Bacillati</taxon>
        <taxon>Bacillota</taxon>
        <taxon>Bacilli</taxon>
        <taxon>Bacillales</taxon>
        <taxon>Paenibacillaceae</taxon>
        <taxon>Paenibacillus</taxon>
    </lineage>
</organism>
<keyword evidence="2 3" id="KW-0663">Pyridoxal phosphate</keyword>
<keyword evidence="5" id="KW-1185">Reference proteome</keyword>
<evidence type="ECO:0000256" key="3">
    <source>
        <dbReference type="RuleBase" id="RU004508"/>
    </source>
</evidence>
<dbReference type="OrthoDB" id="9810913at2"/>
<dbReference type="InterPro" id="IPR015424">
    <property type="entry name" value="PyrdxlP-dep_Trfase"/>
</dbReference>
<evidence type="ECO:0000313" key="5">
    <source>
        <dbReference type="Proteomes" id="UP000250369"/>
    </source>
</evidence>
<dbReference type="PANTHER" id="PTHR30244:SF34">
    <property type="entry name" value="DTDP-4-AMINO-4,6-DIDEOXYGALACTOSE TRANSAMINASE"/>
    <property type="match status" value="1"/>
</dbReference>
<dbReference type="Proteomes" id="UP000250369">
    <property type="component" value="Unassembled WGS sequence"/>
</dbReference>
<dbReference type="CDD" id="cd00616">
    <property type="entry name" value="AHBA_syn"/>
    <property type="match status" value="1"/>
</dbReference>
<proteinExistence type="inferred from homology"/>
<dbReference type="InterPro" id="IPR015421">
    <property type="entry name" value="PyrdxlP-dep_Trfase_major"/>
</dbReference>
<comment type="similarity">
    <text evidence="3">Belongs to the DegT/DnrJ/EryC1 family.</text>
</comment>
<keyword evidence="4" id="KW-0032">Aminotransferase</keyword>
<dbReference type="SUPFAM" id="SSF53383">
    <property type="entry name" value="PLP-dependent transferases"/>
    <property type="match status" value="1"/>
</dbReference>
<gene>
    <name evidence="4" type="ORF">DQG23_02020</name>
</gene>
<evidence type="ECO:0000256" key="1">
    <source>
        <dbReference type="PIRSR" id="PIRSR000390-1"/>
    </source>
</evidence>
<dbReference type="PIRSF" id="PIRSF000390">
    <property type="entry name" value="PLP_StrS"/>
    <property type="match status" value="1"/>
</dbReference>
<comment type="caution">
    <text evidence="4">The sequence shown here is derived from an EMBL/GenBank/DDBJ whole genome shotgun (WGS) entry which is preliminary data.</text>
</comment>
<dbReference type="Pfam" id="PF01041">
    <property type="entry name" value="DegT_DnrJ_EryC1"/>
    <property type="match status" value="1"/>
</dbReference>
<dbReference type="Gene3D" id="3.90.1150.10">
    <property type="entry name" value="Aspartate Aminotransferase, domain 1"/>
    <property type="match status" value="1"/>
</dbReference>
<dbReference type="EMBL" id="QMFB01000001">
    <property type="protein sequence ID" value="RAV23001.1"/>
    <property type="molecule type" value="Genomic_DNA"/>
</dbReference>
<protein>
    <submittedName>
        <fullName evidence="4">DegT/DnrJ/EryC1/StrS family aminotransferase</fullName>
    </submittedName>
</protein>
<dbReference type="GO" id="GO:0030170">
    <property type="term" value="F:pyridoxal phosphate binding"/>
    <property type="evidence" value="ECO:0007669"/>
    <property type="project" value="TreeGrafter"/>
</dbReference>
<feature type="active site" description="Proton acceptor" evidence="1">
    <location>
        <position position="196"/>
    </location>
</feature>
<dbReference type="InterPro" id="IPR000653">
    <property type="entry name" value="DegT/StrS_aminotransferase"/>
</dbReference>
<accession>A0A329MSQ5</accession>
<dbReference type="Gene3D" id="3.40.640.10">
    <property type="entry name" value="Type I PLP-dependent aspartate aminotransferase-like (Major domain)"/>
    <property type="match status" value="1"/>
</dbReference>
<name>A0A329MSQ5_9BACL</name>
<dbReference type="GO" id="GO:0000271">
    <property type="term" value="P:polysaccharide biosynthetic process"/>
    <property type="evidence" value="ECO:0007669"/>
    <property type="project" value="TreeGrafter"/>
</dbReference>
<dbReference type="InterPro" id="IPR015422">
    <property type="entry name" value="PyrdxlP-dep_Trfase_small"/>
</dbReference>
<dbReference type="PANTHER" id="PTHR30244">
    <property type="entry name" value="TRANSAMINASE"/>
    <property type="match status" value="1"/>
</dbReference>
<sequence length="398" mass="43512">MNTLAINGGTPVRTNPFPKWPIFGKEEEELILEVVRSGKWGGSTRNMLPVMEEKFAAMHDAKYAVSVVNGTIGLTVALQALGVQPGDEVIMPPYTFIATASCALLFGAIPVFVDVEPDTLLLDPEKVEAAITPRTKAIIAVHIAGASANMTRLGEIARKHGLGLLEDAAQGVGASWDGKPVGALGDFGSFSFQSGKNVTAGEGGILLTNDEKLADTAWSIANVGRVRNGAWYQHERVGWNLRMTEFQAAIVLAQLTRYDEQLLHRDRNAKLLDELLADMPGLRTLRHDPRMTQHAHHMYMFAMTPDAAELADKEAFIRHVNAEGVPLHPGYVTLNKNGAIISDIEKWTGERREQFCPVSERFAEREGLWLHQNVLLGSEADMYDVAAALRKVLKASGL</sequence>